<dbReference type="EnsemblPlants" id="PGSC0003DMT400030310">
    <property type="protein sequence ID" value="PGSC0003DMT400030310"/>
    <property type="gene ID" value="PGSC0003DMG400011600"/>
</dbReference>
<reference evidence="3" key="2">
    <citation type="submission" date="2015-06" db="UniProtKB">
        <authorList>
            <consortium name="EnsemblPlants"/>
        </authorList>
    </citation>
    <scope>IDENTIFICATION</scope>
    <source>
        <strain evidence="3">DM1-3 516 R44</strain>
    </source>
</reference>
<dbReference type="HOGENOM" id="CLU_1017089_0_0_1"/>
<sequence length="274" mass="31292">MGSQMKKQWLQFACALAFFLIATCTMAYPPYSYESSYSTYNKVPTTIVKSEDFKKPSVSEDSYKKVAYVPKVPSVHKEEYKLSSLPKNDYYKKPSVPEDNYKKVPFVPKVPSMTKYDYKVPSLPKNDYFKRPSVPKDNYKKVSFVPKVPSVPKEEYKCTLSQDGTTDKGFSIQLSEEDVKLSRIHDQLIVPSPEGENQVGDRKEQSASRRTVPRCSAISPKVTKLEVLEGQSKKVMELTKLRIADPISDPDLLRRIVLCSTFLGDYKYIFKSLV</sequence>
<organism evidence="3 4">
    <name type="scientific">Solanum tuberosum</name>
    <name type="common">Potato</name>
    <dbReference type="NCBI Taxonomy" id="4113"/>
    <lineage>
        <taxon>Eukaryota</taxon>
        <taxon>Viridiplantae</taxon>
        <taxon>Streptophyta</taxon>
        <taxon>Embryophyta</taxon>
        <taxon>Tracheophyta</taxon>
        <taxon>Spermatophyta</taxon>
        <taxon>Magnoliopsida</taxon>
        <taxon>eudicotyledons</taxon>
        <taxon>Gunneridae</taxon>
        <taxon>Pentapetalae</taxon>
        <taxon>asterids</taxon>
        <taxon>lamiids</taxon>
        <taxon>Solanales</taxon>
        <taxon>Solanaceae</taxon>
        <taxon>Solanoideae</taxon>
        <taxon>Solaneae</taxon>
        <taxon>Solanum</taxon>
    </lineage>
</organism>
<dbReference type="PaxDb" id="4113-PGSC0003DMT400030310"/>
<evidence type="ECO:0000256" key="2">
    <source>
        <dbReference type="SAM" id="SignalP"/>
    </source>
</evidence>
<evidence type="ECO:0000256" key="1">
    <source>
        <dbReference type="SAM" id="MobiDB-lite"/>
    </source>
</evidence>
<keyword evidence="2" id="KW-0732">Signal</keyword>
<name>M1AU21_SOLTU</name>
<feature type="signal peptide" evidence="2">
    <location>
        <begin position="1"/>
        <end position="27"/>
    </location>
</feature>
<dbReference type="Proteomes" id="UP000011115">
    <property type="component" value="Unassembled WGS sequence"/>
</dbReference>
<dbReference type="PANTHER" id="PTHR35022">
    <property type="entry name" value="G_PROTEIN_RECEP_F1_2 DOMAIN-CONTAINING PROTEIN"/>
    <property type="match status" value="1"/>
</dbReference>
<keyword evidence="4" id="KW-1185">Reference proteome</keyword>
<dbReference type="InterPro" id="IPR053348">
    <property type="entry name" value="KPLCE"/>
</dbReference>
<dbReference type="PANTHER" id="PTHR35022:SF32">
    <property type="entry name" value="EXTENSIN EXT1"/>
    <property type="match status" value="1"/>
</dbReference>
<protein>
    <submittedName>
        <fullName evidence="3">Extensin Ext1</fullName>
    </submittedName>
</protein>
<dbReference type="Gramene" id="PGSC0003DMT400030310">
    <property type="protein sequence ID" value="PGSC0003DMT400030310"/>
    <property type="gene ID" value="PGSC0003DMG400011600"/>
</dbReference>
<evidence type="ECO:0000313" key="4">
    <source>
        <dbReference type="Proteomes" id="UP000011115"/>
    </source>
</evidence>
<dbReference type="AlphaFoldDB" id="M1AU21"/>
<feature type="region of interest" description="Disordered" evidence="1">
    <location>
        <begin position="191"/>
        <end position="212"/>
    </location>
</feature>
<proteinExistence type="predicted"/>
<reference evidence="4" key="1">
    <citation type="journal article" date="2011" name="Nature">
        <title>Genome sequence and analysis of the tuber crop potato.</title>
        <authorList>
            <consortium name="The Potato Genome Sequencing Consortium"/>
        </authorList>
    </citation>
    <scope>NUCLEOTIDE SEQUENCE [LARGE SCALE GENOMIC DNA]</scope>
    <source>
        <strain evidence="4">cv. DM1-3 516 R44</strain>
    </source>
</reference>
<dbReference type="InParanoid" id="M1AU21"/>
<evidence type="ECO:0000313" key="3">
    <source>
        <dbReference type="EnsemblPlants" id="PGSC0003DMT400030310"/>
    </source>
</evidence>
<feature type="chain" id="PRO_5004011887" evidence="2">
    <location>
        <begin position="28"/>
        <end position="274"/>
    </location>
</feature>
<accession>M1AU21</accession>